<keyword evidence="2" id="KW-0472">Membrane</keyword>
<feature type="transmembrane region" description="Helical" evidence="2">
    <location>
        <begin position="397"/>
        <end position="417"/>
    </location>
</feature>
<feature type="transmembrane region" description="Helical" evidence="2">
    <location>
        <begin position="488"/>
        <end position="510"/>
    </location>
</feature>
<feature type="transmembrane region" description="Helical" evidence="2">
    <location>
        <begin position="205"/>
        <end position="227"/>
    </location>
</feature>
<feature type="transmembrane region" description="Helical" evidence="2">
    <location>
        <begin position="139"/>
        <end position="159"/>
    </location>
</feature>
<feature type="transmembrane region" description="Helical" evidence="2">
    <location>
        <begin position="332"/>
        <end position="356"/>
    </location>
</feature>
<evidence type="ECO:0000256" key="1">
    <source>
        <dbReference type="SAM" id="MobiDB-lite"/>
    </source>
</evidence>
<reference evidence="3 4" key="1">
    <citation type="journal article" date="2023" name="Int. J. Syst. Evol. Microbiol.">
        <title>Arthrobacter vasquezii sp. nov., isolated from a soil sample from Union Glacier, Antarctica.</title>
        <authorList>
            <person name="Valenzuela-Ibaceta F."/>
            <person name="Carrasco V."/>
            <person name="Lagos-Moraga S."/>
            <person name="Dietz-Vargas C."/>
            <person name="Navarro C.A."/>
            <person name="Perez-Donoso J.M."/>
        </authorList>
    </citation>
    <scope>NUCLEOTIDE SEQUENCE [LARGE SCALE GENOMIC DNA]</scope>
    <source>
        <strain evidence="3 4">EH-1B-1</strain>
    </source>
</reference>
<evidence type="ECO:0000313" key="4">
    <source>
        <dbReference type="Proteomes" id="UP001220456"/>
    </source>
</evidence>
<accession>A0ABT6CWS5</accession>
<dbReference type="RefSeq" id="WP_277358525.1">
    <property type="nucleotide sequence ID" value="NZ_JAROKN010000021.1"/>
</dbReference>
<name>A0ABT6CWS5_9MICC</name>
<feature type="region of interest" description="Disordered" evidence="1">
    <location>
        <begin position="1"/>
        <end position="34"/>
    </location>
</feature>
<dbReference type="EMBL" id="JAROKN010000021">
    <property type="protein sequence ID" value="MDF9278025.1"/>
    <property type="molecule type" value="Genomic_DNA"/>
</dbReference>
<evidence type="ECO:0000313" key="3">
    <source>
        <dbReference type="EMBL" id="MDF9278025.1"/>
    </source>
</evidence>
<comment type="caution">
    <text evidence="3">The sequence shown here is derived from an EMBL/GenBank/DDBJ whole genome shotgun (WGS) entry which is preliminary data.</text>
</comment>
<evidence type="ECO:0000256" key="2">
    <source>
        <dbReference type="SAM" id="Phobius"/>
    </source>
</evidence>
<keyword evidence="2" id="KW-0812">Transmembrane</keyword>
<feature type="transmembrane region" description="Helical" evidence="2">
    <location>
        <begin position="56"/>
        <end position="79"/>
    </location>
</feature>
<proteinExistence type="predicted"/>
<gene>
    <name evidence="3" type="ORF">P4U43_09515</name>
</gene>
<feature type="transmembrane region" description="Helical" evidence="2">
    <location>
        <begin position="180"/>
        <end position="199"/>
    </location>
</feature>
<organism evidence="3 4">
    <name type="scientific">Arthrobacter vasquezii</name>
    <dbReference type="NCBI Taxonomy" id="2977629"/>
    <lineage>
        <taxon>Bacteria</taxon>
        <taxon>Bacillati</taxon>
        <taxon>Actinomycetota</taxon>
        <taxon>Actinomycetes</taxon>
        <taxon>Micrococcales</taxon>
        <taxon>Micrococcaceae</taxon>
        <taxon>Arthrobacter</taxon>
    </lineage>
</organism>
<protein>
    <submittedName>
        <fullName evidence="3">Uncharacterized protein</fullName>
    </submittedName>
</protein>
<feature type="transmembrane region" description="Helical" evidence="2">
    <location>
        <begin position="368"/>
        <end position="391"/>
    </location>
</feature>
<dbReference type="Proteomes" id="UP001220456">
    <property type="component" value="Unassembled WGS sequence"/>
</dbReference>
<keyword evidence="4" id="KW-1185">Reference proteome</keyword>
<feature type="transmembrane region" description="Helical" evidence="2">
    <location>
        <begin position="100"/>
        <end position="119"/>
    </location>
</feature>
<feature type="transmembrane region" description="Helical" evidence="2">
    <location>
        <begin position="258"/>
        <end position="282"/>
    </location>
</feature>
<sequence>MNPESVDRPALPPLPPATPRVSAPSSSERPVDPLPVGGGFRDIGHSRWLSAGLAGVIAYGVTVFAAFAVLLLVALGLVLSAQDLQASLDEYVGVETPSDVGGAFLLLALPFQLAGMAMMGALHADLGLNVLGMPLQIGAVGWGVPLALTGIAVLTLWFLGRRSARSQTSITSTQAWMLSAVSGLTLALVGLLLSFLFAVRISENGMSAVLTSASLPLFFGALAIGTLGSRLGHHHGSATTHGLLQATARRRAGAEILAGVRIFCLHYMAYTLVSGLVLFIFATVKGGAAAAFSAPLWLPTAAGWAYGIGHLSSVSNATSQGTDSMTVFDLSWWAALLLILLAITIAFVASIAWAAARASYRQREGWMSWAILPAIFLVGGLLITLFTSVVFGVRGGALSFSGTLALALWTPLIMGLWGAAIEVSGRYLAPVAVPFLPAIIHRWFSGPTATADSAVAGTDTGRQVEEVPGAGGRETKPLTAHAKKRLRIGTAIAGIVILLIVAATVAFNILSATTYGPQAHVEKYLKALEEGDASAAVALHDPNVTSEERLLLDDGIFGAAQNRITDHEIRDVEFSGELATVTAEVTQDAKRVPLIFTLEKAERTALFFHNWTVTRGTSWTLPIQVPEGVDMVTVNGVDVELSQQLGQQAPGAFSLPVLPGDYVLTPPEGTKYVTLGEEQTITVSADPASSVGEGALFQRSMTDAVTEDAVAQAREFLQTCADSTEAAPEDCPNRAFTFGDDEDYRNFSWTITQEPEFEVSENWDGSLALYATEGEMTATYERNTQWQDDEPAEWEPEEDTASLYFSAAVQIDGDQLTLSFED</sequence>
<keyword evidence="2" id="KW-1133">Transmembrane helix</keyword>